<dbReference type="RefSeq" id="WP_214790947.1">
    <property type="nucleotide sequence ID" value="NZ_JANIEL010000129.1"/>
</dbReference>
<dbReference type="PANTHER" id="PTHR43744">
    <property type="entry name" value="ABC TRANSPORTER PERMEASE PROTEIN MG189-RELATED-RELATED"/>
    <property type="match status" value="1"/>
</dbReference>
<keyword evidence="5 7" id="KW-1133">Transmembrane helix</keyword>
<feature type="transmembrane region" description="Helical" evidence="7">
    <location>
        <begin position="140"/>
        <end position="159"/>
    </location>
</feature>
<feature type="compositionally biased region" description="Basic and acidic residues" evidence="8">
    <location>
        <begin position="1"/>
        <end position="26"/>
    </location>
</feature>
<organism evidence="10 11">
    <name type="scientific">Exiguobacterium aestuarii</name>
    <dbReference type="NCBI Taxonomy" id="273527"/>
    <lineage>
        <taxon>Bacteria</taxon>
        <taxon>Bacillati</taxon>
        <taxon>Bacillota</taxon>
        <taxon>Bacilli</taxon>
        <taxon>Bacillales</taxon>
        <taxon>Bacillales Family XII. Incertae Sedis</taxon>
        <taxon>Exiguobacterium</taxon>
    </lineage>
</organism>
<feature type="region of interest" description="Disordered" evidence="8">
    <location>
        <begin position="1"/>
        <end position="34"/>
    </location>
</feature>
<feature type="transmembrane region" description="Helical" evidence="7">
    <location>
        <begin position="107"/>
        <end position="128"/>
    </location>
</feature>
<evidence type="ECO:0000256" key="7">
    <source>
        <dbReference type="RuleBase" id="RU363032"/>
    </source>
</evidence>
<dbReference type="InterPro" id="IPR035906">
    <property type="entry name" value="MetI-like_sf"/>
</dbReference>
<evidence type="ECO:0000256" key="5">
    <source>
        <dbReference type="ARBA" id="ARBA00022989"/>
    </source>
</evidence>
<comment type="caution">
    <text evidence="10">The sequence shown here is derived from an EMBL/GenBank/DDBJ whole genome shotgun (WGS) entry which is preliminary data.</text>
</comment>
<dbReference type="SUPFAM" id="SSF161098">
    <property type="entry name" value="MetI-like"/>
    <property type="match status" value="1"/>
</dbReference>
<evidence type="ECO:0000259" key="9">
    <source>
        <dbReference type="PROSITE" id="PS50928"/>
    </source>
</evidence>
<keyword evidence="2 7" id="KW-0813">Transport</keyword>
<dbReference type="Proteomes" id="UP001596439">
    <property type="component" value="Unassembled WGS sequence"/>
</dbReference>
<evidence type="ECO:0000256" key="4">
    <source>
        <dbReference type="ARBA" id="ARBA00022692"/>
    </source>
</evidence>
<keyword evidence="6 7" id="KW-0472">Membrane</keyword>
<dbReference type="CDD" id="cd06261">
    <property type="entry name" value="TM_PBP2"/>
    <property type="match status" value="1"/>
</dbReference>
<name>A0ABW2PNY7_9BACL</name>
<proteinExistence type="inferred from homology"/>
<accession>A0ABW2PNY7</accession>
<dbReference type="EMBL" id="JBHTCE010000004">
    <property type="protein sequence ID" value="MFC7391188.1"/>
    <property type="molecule type" value="Genomic_DNA"/>
</dbReference>
<dbReference type="Pfam" id="PF00528">
    <property type="entry name" value="BPD_transp_1"/>
    <property type="match status" value="1"/>
</dbReference>
<feature type="transmembrane region" description="Helical" evidence="7">
    <location>
        <begin position="43"/>
        <end position="65"/>
    </location>
</feature>
<gene>
    <name evidence="10" type="ORF">ACFQO8_13695</name>
</gene>
<protein>
    <submittedName>
        <fullName evidence="10">Carbohydrate ABC transporter permease</fullName>
    </submittedName>
</protein>
<dbReference type="PROSITE" id="PS50928">
    <property type="entry name" value="ABC_TM1"/>
    <property type="match status" value="1"/>
</dbReference>
<feature type="transmembrane region" description="Helical" evidence="7">
    <location>
        <begin position="212"/>
        <end position="236"/>
    </location>
</feature>
<reference evidence="11" key="1">
    <citation type="journal article" date="2019" name="Int. J. Syst. Evol. Microbiol.">
        <title>The Global Catalogue of Microorganisms (GCM) 10K type strain sequencing project: providing services to taxonomists for standard genome sequencing and annotation.</title>
        <authorList>
            <consortium name="The Broad Institute Genomics Platform"/>
            <consortium name="The Broad Institute Genome Sequencing Center for Infectious Disease"/>
            <person name="Wu L."/>
            <person name="Ma J."/>
        </authorList>
    </citation>
    <scope>NUCLEOTIDE SEQUENCE [LARGE SCALE GENOMIC DNA]</scope>
    <source>
        <strain evidence="11">CCUG 55590</strain>
    </source>
</reference>
<evidence type="ECO:0000256" key="6">
    <source>
        <dbReference type="ARBA" id="ARBA00023136"/>
    </source>
</evidence>
<feature type="domain" description="ABC transmembrane type-1" evidence="9">
    <location>
        <begin position="103"/>
        <end position="294"/>
    </location>
</feature>
<evidence type="ECO:0000256" key="1">
    <source>
        <dbReference type="ARBA" id="ARBA00004651"/>
    </source>
</evidence>
<evidence type="ECO:0000313" key="11">
    <source>
        <dbReference type="Proteomes" id="UP001596439"/>
    </source>
</evidence>
<comment type="similarity">
    <text evidence="7">Belongs to the binding-protein-dependent transport system permease family.</text>
</comment>
<comment type="subcellular location">
    <subcellularLocation>
        <location evidence="1 7">Cell membrane</location>
        <topology evidence="1 7">Multi-pass membrane protein</topology>
    </subcellularLocation>
</comment>
<dbReference type="Gene3D" id="1.10.3720.10">
    <property type="entry name" value="MetI-like"/>
    <property type="match status" value="1"/>
</dbReference>
<evidence type="ECO:0000256" key="2">
    <source>
        <dbReference type="ARBA" id="ARBA00022448"/>
    </source>
</evidence>
<keyword evidence="11" id="KW-1185">Reference proteome</keyword>
<keyword evidence="3" id="KW-1003">Cell membrane</keyword>
<dbReference type="PANTHER" id="PTHR43744:SF2">
    <property type="entry name" value="ARABINOOLIGOSACCHARIDES TRANSPORT SYSTEM PERMEASE PROTEIN ARAQ"/>
    <property type="match status" value="1"/>
</dbReference>
<sequence>MEQNAETRRMLPDSEAQPKRKNDRPLKVAPPKKEKSKHRVIRGLIYASLTILAIICFIPFLMMIINATRTNGEVISGFTLIPGNALLDNYATLSEYINIWTGFKNSLIISVSVTVLSGYFSALTAYGFTFYNFKGKNAMFIFMLVMMMVPAQLGLIGFYEISKTLGILDSFIPLIVPAIATPFTVFFIRQYTQATLHISLIEAARIDGASELRIFHTIALPMMMPAIATMSIFTFIGSWNNYLMPLVLLFSPEKYTLPVLMGFLKGSQVAENLGALYLGIAISVVPIMIAFLFLSKYIVSSISAGAVKE</sequence>
<keyword evidence="4 7" id="KW-0812">Transmembrane</keyword>
<evidence type="ECO:0000256" key="3">
    <source>
        <dbReference type="ARBA" id="ARBA00022475"/>
    </source>
</evidence>
<evidence type="ECO:0000313" key="10">
    <source>
        <dbReference type="EMBL" id="MFC7391188.1"/>
    </source>
</evidence>
<evidence type="ECO:0000256" key="8">
    <source>
        <dbReference type="SAM" id="MobiDB-lite"/>
    </source>
</evidence>
<dbReference type="InterPro" id="IPR000515">
    <property type="entry name" value="MetI-like"/>
</dbReference>
<feature type="transmembrane region" description="Helical" evidence="7">
    <location>
        <begin position="276"/>
        <end position="299"/>
    </location>
</feature>
<feature type="transmembrane region" description="Helical" evidence="7">
    <location>
        <begin position="171"/>
        <end position="191"/>
    </location>
</feature>